<comment type="caution">
    <text evidence="10">The sequence shown here is derived from an EMBL/GenBank/DDBJ whole genome shotgun (WGS) entry which is preliminary data.</text>
</comment>
<dbReference type="GO" id="GO:0000724">
    <property type="term" value="P:double-strand break repair via homologous recombination"/>
    <property type="evidence" value="ECO:0007669"/>
    <property type="project" value="TreeGrafter"/>
</dbReference>
<dbReference type="EMBL" id="BPVZ01000001">
    <property type="protein sequence ID" value="GKU86236.1"/>
    <property type="molecule type" value="Genomic_DNA"/>
</dbReference>
<keyword evidence="11" id="KW-1185">Reference proteome</keyword>
<evidence type="ECO:0000256" key="7">
    <source>
        <dbReference type="ARBA" id="ARBA00023204"/>
    </source>
</evidence>
<keyword evidence="2" id="KW-0479">Metal-binding</keyword>
<gene>
    <name evidence="10" type="ORF">SLEP1_g785</name>
</gene>
<keyword evidence="3" id="KW-0677">Repeat</keyword>
<feature type="domain" description="PHD-type" evidence="9">
    <location>
        <begin position="68"/>
        <end position="144"/>
    </location>
</feature>
<dbReference type="PANTHER" id="PTHR13763:SF9">
    <property type="entry name" value="BRCA1-ASSOCIATED RING DOMAIN PROTEIN 1"/>
    <property type="match status" value="1"/>
</dbReference>
<dbReference type="PROSITE" id="PS51805">
    <property type="entry name" value="EPHD"/>
    <property type="match status" value="1"/>
</dbReference>
<dbReference type="GO" id="GO:0005634">
    <property type="term" value="C:nucleus"/>
    <property type="evidence" value="ECO:0007669"/>
    <property type="project" value="UniProtKB-SubCell"/>
</dbReference>
<evidence type="ECO:0000256" key="4">
    <source>
        <dbReference type="ARBA" id="ARBA00022763"/>
    </source>
</evidence>
<keyword evidence="4" id="KW-0227">DNA damage</keyword>
<evidence type="ECO:0000256" key="1">
    <source>
        <dbReference type="ARBA" id="ARBA00004123"/>
    </source>
</evidence>
<dbReference type="Proteomes" id="UP001054252">
    <property type="component" value="Unassembled WGS sequence"/>
</dbReference>
<name>A0AAV5HIN4_9ROSI</name>
<dbReference type="AlphaFoldDB" id="A0AAV5HIN4"/>
<evidence type="ECO:0000256" key="2">
    <source>
        <dbReference type="ARBA" id="ARBA00022723"/>
    </source>
</evidence>
<keyword evidence="6" id="KW-0862">Zinc</keyword>
<keyword evidence="7" id="KW-0234">DNA repair</keyword>
<evidence type="ECO:0000313" key="10">
    <source>
        <dbReference type="EMBL" id="GKU86236.1"/>
    </source>
</evidence>
<organism evidence="10 11">
    <name type="scientific">Rubroshorea leprosula</name>
    <dbReference type="NCBI Taxonomy" id="152421"/>
    <lineage>
        <taxon>Eukaryota</taxon>
        <taxon>Viridiplantae</taxon>
        <taxon>Streptophyta</taxon>
        <taxon>Embryophyta</taxon>
        <taxon>Tracheophyta</taxon>
        <taxon>Spermatophyta</taxon>
        <taxon>Magnoliopsida</taxon>
        <taxon>eudicotyledons</taxon>
        <taxon>Gunneridae</taxon>
        <taxon>Pentapetalae</taxon>
        <taxon>rosids</taxon>
        <taxon>malvids</taxon>
        <taxon>Malvales</taxon>
        <taxon>Dipterocarpaceae</taxon>
        <taxon>Rubroshorea</taxon>
    </lineage>
</organism>
<evidence type="ECO:0000256" key="8">
    <source>
        <dbReference type="ARBA" id="ARBA00023242"/>
    </source>
</evidence>
<evidence type="ECO:0000313" key="11">
    <source>
        <dbReference type="Proteomes" id="UP001054252"/>
    </source>
</evidence>
<dbReference type="GO" id="GO:0045944">
    <property type="term" value="P:positive regulation of transcription by RNA polymerase II"/>
    <property type="evidence" value="ECO:0007669"/>
    <property type="project" value="TreeGrafter"/>
</dbReference>
<keyword evidence="5" id="KW-0863">Zinc-finger</keyword>
<dbReference type="GO" id="GO:0004842">
    <property type="term" value="F:ubiquitin-protein transferase activity"/>
    <property type="evidence" value="ECO:0007669"/>
    <property type="project" value="TreeGrafter"/>
</dbReference>
<evidence type="ECO:0000256" key="5">
    <source>
        <dbReference type="ARBA" id="ARBA00022771"/>
    </source>
</evidence>
<evidence type="ECO:0000256" key="3">
    <source>
        <dbReference type="ARBA" id="ARBA00022737"/>
    </source>
</evidence>
<dbReference type="InterPro" id="IPR034732">
    <property type="entry name" value="EPHD"/>
</dbReference>
<reference evidence="10 11" key="1">
    <citation type="journal article" date="2021" name="Commun. Biol.">
        <title>The genome of Shorea leprosula (Dipterocarpaceae) highlights the ecological relevance of drought in aseasonal tropical rainforests.</title>
        <authorList>
            <person name="Ng K.K.S."/>
            <person name="Kobayashi M.J."/>
            <person name="Fawcett J.A."/>
            <person name="Hatakeyama M."/>
            <person name="Paape T."/>
            <person name="Ng C.H."/>
            <person name="Ang C.C."/>
            <person name="Tnah L.H."/>
            <person name="Lee C.T."/>
            <person name="Nishiyama T."/>
            <person name="Sese J."/>
            <person name="O'Brien M.J."/>
            <person name="Copetti D."/>
            <person name="Mohd Noor M.I."/>
            <person name="Ong R.C."/>
            <person name="Putra M."/>
            <person name="Sireger I.Z."/>
            <person name="Indrioko S."/>
            <person name="Kosugi Y."/>
            <person name="Izuno A."/>
            <person name="Isagi Y."/>
            <person name="Lee S.L."/>
            <person name="Shimizu K.K."/>
        </authorList>
    </citation>
    <scope>NUCLEOTIDE SEQUENCE [LARGE SCALE GENOMIC DNA]</scope>
    <source>
        <strain evidence="10">214</strain>
    </source>
</reference>
<dbReference type="PANTHER" id="PTHR13763">
    <property type="entry name" value="BREAST CANCER TYPE 1 SUSCEPTIBILITY PROTEIN BRCA1"/>
    <property type="match status" value="1"/>
</dbReference>
<dbReference type="InterPro" id="IPR013083">
    <property type="entry name" value="Znf_RING/FYVE/PHD"/>
</dbReference>
<dbReference type="Gene3D" id="3.30.40.10">
    <property type="entry name" value="Zinc/RING finger domain, C3HC4 (zinc finger)"/>
    <property type="match status" value="1"/>
</dbReference>
<comment type="subcellular location">
    <subcellularLocation>
        <location evidence="1">Nucleus</location>
    </subcellularLocation>
</comment>
<accession>A0AAV5HIN4</accession>
<keyword evidence="8" id="KW-0539">Nucleus</keyword>
<sequence length="144" mass="15387">MFLPPKLEVTMGTQKQKGKLNHGRLDMAAESPNHGQAILQTETLVTSNCKLETKSVVLPASEEMQANTAICGFCQPSRVSEVTGPMLHYVNGTGIAVAGDEANRSNVIHVHSSCIEWAPQVYHAGESVKNLKAELAGGSKLKCS</sequence>
<proteinExistence type="predicted"/>
<protein>
    <recommendedName>
        <fullName evidence="9">PHD-type domain-containing protein</fullName>
    </recommendedName>
</protein>
<dbReference type="GO" id="GO:0008270">
    <property type="term" value="F:zinc ion binding"/>
    <property type="evidence" value="ECO:0007669"/>
    <property type="project" value="UniProtKB-KW"/>
</dbReference>
<evidence type="ECO:0000259" key="9">
    <source>
        <dbReference type="PROSITE" id="PS51805"/>
    </source>
</evidence>
<dbReference type="InterPro" id="IPR031099">
    <property type="entry name" value="BRCA1-associated"/>
</dbReference>
<evidence type="ECO:0000256" key="6">
    <source>
        <dbReference type="ARBA" id="ARBA00022833"/>
    </source>
</evidence>